<sequence>MPSHKSCTSPSTLCGECKSIYDELVKKAYERFQPEQIFPSPRVHTLVFVKNCRPDLQFQKYFVPLAVRLRTVLGEMTGERPEIDWHKELTKDRNGKEVLRVKVLVNAAKPVDVTTKLMERLFGADELGDKGWKREEFEGDEWQTLQRLVFYRAVHL</sequence>
<name>A0A3D8R4X0_9EURO</name>
<comment type="caution">
    <text evidence="1">The sequence shown here is derived from an EMBL/GenBank/DDBJ whole genome shotgun (WGS) entry which is preliminary data.</text>
</comment>
<dbReference type="GeneID" id="38119140"/>
<reference evidence="1 2" key="1">
    <citation type="journal article" date="2018" name="IMA Fungus">
        <title>IMA Genome-F 9: Draft genome sequence of Annulohypoxylon stygium, Aspergillus mulundensis, Berkeleyomyces basicola (syn. Thielaviopsis basicola), Ceratocystis smalleyi, two Cercospora beticola strains, Coleophoma cylindrospora, Fusarium fracticaudum, Phialophora cf. hyalina, and Morchella septimelata.</title>
        <authorList>
            <person name="Wingfield B.D."/>
            <person name="Bills G.F."/>
            <person name="Dong Y."/>
            <person name="Huang W."/>
            <person name="Nel W.J."/>
            <person name="Swalarsk-Parry B.S."/>
            <person name="Vaghefi N."/>
            <person name="Wilken P.M."/>
            <person name="An Z."/>
            <person name="de Beer Z.W."/>
            <person name="De Vos L."/>
            <person name="Chen L."/>
            <person name="Duong T.A."/>
            <person name="Gao Y."/>
            <person name="Hammerbacher A."/>
            <person name="Kikkert J.R."/>
            <person name="Li Y."/>
            <person name="Li H."/>
            <person name="Li K."/>
            <person name="Li Q."/>
            <person name="Liu X."/>
            <person name="Ma X."/>
            <person name="Naidoo K."/>
            <person name="Pethybridge S.J."/>
            <person name="Sun J."/>
            <person name="Steenkamp E.T."/>
            <person name="van der Nest M.A."/>
            <person name="van Wyk S."/>
            <person name="Wingfield M.J."/>
            <person name="Xiong C."/>
            <person name="Yue Q."/>
            <person name="Zhang X."/>
        </authorList>
    </citation>
    <scope>NUCLEOTIDE SEQUENCE [LARGE SCALE GENOMIC DNA]</scope>
    <source>
        <strain evidence="1 2">DSM 5745</strain>
    </source>
</reference>
<keyword evidence="2" id="KW-1185">Reference proteome</keyword>
<dbReference type="AlphaFoldDB" id="A0A3D8R4X0"/>
<evidence type="ECO:0000313" key="1">
    <source>
        <dbReference type="EMBL" id="RDW69010.1"/>
    </source>
</evidence>
<proteinExistence type="predicted"/>
<dbReference type="EMBL" id="PVWQ01000011">
    <property type="protein sequence ID" value="RDW69010.1"/>
    <property type="molecule type" value="Genomic_DNA"/>
</dbReference>
<protein>
    <submittedName>
        <fullName evidence="1">Uncharacterized protein</fullName>
    </submittedName>
</protein>
<organism evidence="1 2">
    <name type="scientific">Aspergillus mulundensis</name>
    <dbReference type="NCBI Taxonomy" id="1810919"/>
    <lineage>
        <taxon>Eukaryota</taxon>
        <taxon>Fungi</taxon>
        <taxon>Dikarya</taxon>
        <taxon>Ascomycota</taxon>
        <taxon>Pezizomycotina</taxon>
        <taxon>Eurotiomycetes</taxon>
        <taxon>Eurotiomycetidae</taxon>
        <taxon>Eurotiales</taxon>
        <taxon>Aspergillaceae</taxon>
        <taxon>Aspergillus</taxon>
        <taxon>Aspergillus subgen. Nidulantes</taxon>
    </lineage>
</organism>
<gene>
    <name evidence="1" type="ORF">DSM5745_08770</name>
</gene>
<dbReference type="Proteomes" id="UP000256690">
    <property type="component" value="Unassembled WGS sequence"/>
</dbReference>
<dbReference type="RefSeq" id="XP_026600799.1">
    <property type="nucleotide sequence ID" value="XM_026750786.1"/>
</dbReference>
<accession>A0A3D8R4X0</accession>
<evidence type="ECO:0000313" key="2">
    <source>
        <dbReference type="Proteomes" id="UP000256690"/>
    </source>
</evidence>